<dbReference type="InterPro" id="IPR001387">
    <property type="entry name" value="Cro/C1-type_HTH"/>
</dbReference>
<dbReference type="PROSITE" id="PS50943">
    <property type="entry name" value="HTH_CROC1"/>
    <property type="match status" value="1"/>
</dbReference>
<name>A0ABU2QZS0_9ACTN</name>
<dbReference type="EMBL" id="JAVRET010000023">
    <property type="protein sequence ID" value="MDT0409870.1"/>
    <property type="molecule type" value="Genomic_DNA"/>
</dbReference>
<keyword evidence="3" id="KW-1185">Reference proteome</keyword>
<evidence type="ECO:0000313" key="3">
    <source>
        <dbReference type="Proteomes" id="UP001183610"/>
    </source>
</evidence>
<proteinExistence type="predicted"/>
<dbReference type="SMART" id="SM00530">
    <property type="entry name" value="HTH_XRE"/>
    <property type="match status" value="1"/>
</dbReference>
<dbReference type="SUPFAM" id="SSF47413">
    <property type="entry name" value="lambda repressor-like DNA-binding domains"/>
    <property type="match status" value="1"/>
</dbReference>
<dbReference type="CDD" id="cd00093">
    <property type="entry name" value="HTH_XRE"/>
    <property type="match status" value="1"/>
</dbReference>
<sequence length="274" mass="30543">MTAETDAPDAASSLLAFFGTELLRVRTERGMSQGKLAKAAYTTQAMISYVESAARVPSPELAKNLDAALETAGHFTRLYPLVVRYAYPTWFLPFIELERDATTMRVFEPQVIPGLLQTEEYARAMLSAVRPDNLSDLVAARMSRQELFEREVTPRMWFIVDEQVLRRPIGGQDVWKAQLGHLLKRVESPRTLVQVIPRKVVAHAGLAGPFTLLTFEEEAPDVLYVDGFSQGRTALESREVADGAHAYDLLRAVALSPEDTAELIGDYMEGRTEP</sequence>
<evidence type="ECO:0000313" key="2">
    <source>
        <dbReference type="EMBL" id="MDT0409870.1"/>
    </source>
</evidence>
<evidence type="ECO:0000259" key="1">
    <source>
        <dbReference type="PROSITE" id="PS50943"/>
    </source>
</evidence>
<feature type="domain" description="HTH cro/C1-type" evidence="1">
    <location>
        <begin position="22"/>
        <end position="75"/>
    </location>
</feature>
<dbReference type="Pfam" id="PF19054">
    <property type="entry name" value="DUF5753"/>
    <property type="match status" value="1"/>
</dbReference>
<gene>
    <name evidence="2" type="ORF">RM698_12515</name>
</gene>
<organism evidence="2 3">
    <name type="scientific">Streptomyces evansiae</name>
    <dbReference type="NCBI Taxonomy" id="3075535"/>
    <lineage>
        <taxon>Bacteria</taxon>
        <taxon>Bacillati</taxon>
        <taxon>Actinomycetota</taxon>
        <taxon>Actinomycetes</taxon>
        <taxon>Kitasatosporales</taxon>
        <taxon>Streptomycetaceae</taxon>
        <taxon>Streptomyces</taxon>
    </lineage>
</organism>
<reference evidence="3" key="1">
    <citation type="submission" date="2023-07" db="EMBL/GenBank/DDBJ databases">
        <title>30 novel species of actinomycetes from the DSMZ collection.</title>
        <authorList>
            <person name="Nouioui I."/>
        </authorList>
    </citation>
    <scope>NUCLEOTIDE SEQUENCE [LARGE SCALE GENOMIC DNA]</scope>
    <source>
        <strain evidence="3">DSM 41979</strain>
    </source>
</reference>
<dbReference type="RefSeq" id="WP_010265554.1">
    <property type="nucleotide sequence ID" value="NZ_JAVRET010000023.1"/>
</dbReference>
<dbReference type="Proteomes" id="UP001183610">
    <property type="component" value="Unassembled WGS sequence"/>
</dbReference>
<dbReference type="Pfam" id="PF01381">
    <property type="entry name" value="HTH_3"/>
    <property type="match status" value="1"/>
</dbReference>
<dbReference type="InterPro" id="IPR043917">
    <property type="entry name" value="DUF5753"/>
</dbReference>
<accession>A0ABU2QZS0</accession>
<protein>
    <submittedName>
        <fullName evidence="2">Helix-turn-helix transcriptional regulator</fullName>
    </submittedName>
</protein>
<comment type="caution">
    <text evidence="2">The sequence shown here is derived from an EMBL/GenBank/DDBJ whole genome shotgun (WGS) entry which is preliminary data.</text>
</comment>
<dbReference type="Gene3D" id="1.10.260.40">
    <property type="entry name" value="lambda repressor-like DNA-binding domains"/>
    <property type="match status" value="1"/>
</dbReference>
<dbReference type="InterPro" id="IPR010982">
    <property type="entry name" value="Lambda_DNA-bd_dom_sf"/>
</dbReference>